<organism evidence="3 4">
    <name type="scientific">Pelobates cultripes</name>
    <name type="common">Western spadefoot toad</name>
    <dbReference type="NCBI Taxonomy" id="61616"/>
    <lineage>
        <taxon>Eukaryota</taxon>
        <taxon>Metazoa</taxon>
        <taxon>Chordata</taxon>
        <taxon>Craniata</taxon>
        <taxon>Vertebrata</taxon>
        <taxon>Euteleostomi</taxon>
        <taxon>Amphibia</taxon>
        <taxon>Batrachia</taxon>
        <taxon>Anura</taxon>
        <taxon>Pelobatoidea</taxon>
        <taxon>Pelobatidae</taxon>
        <taxon>Pelobates</taxon>
    </lineage>
</organism>
<dbReference type="InterPro" id="IPR016024">
    <property type="entry name" value="ARM-type_fold"/>
</dbReference>
<sequence>MGSCPRDYTRHGRTKVDQSSVRRSLYLSLGKDYMKSSTTNNKVSKESSYQPLPPIVSSHQMQKRRDFKVKGIQSGSQAGNIHLKLPKDAMPPYKESRISITAGDFKPSPPKEPSRRTAPHPKLHKVKMLEQPSQPPPRKASLSKAFKMVSSDEGRQKIEGLNIIQKLSVTKPQLLHANLKDIKEAVNKEVSNIRLDVTVAAINCLESLFCQLKSSMLDDQDECLLGLLLKAGISTSTIIRKVEKALYTALDSLTPECVLANFPTIALINTNDGVRECAAKFLRLSVERMGASHILCGAWDVKKKVLPAISTLVEDSVPEVRQHGLILLKNFRKHPSFLDMMMKYDSPENMAAIIKIIFEERAPKKTAPKEPCQSEAVRQLLTLSENLSEMSLFRHEIPGSLCGWS</sequence>
<dbReference type="GO" id="GO:0005881">
    <property type="term" value="C:cytoplasmic microtubule"/>
    <property type="evidence" value="ECO:0007669"/>
    <property type="project" value="TreeGrafter"/>
</dbReference>
<name>A0AAD1S8G8_PELCU</name>
<dbReference type="InterPro" id="IPR024395">
    <property type="entry name" value="CLASP_N_dom"/>
</dbReference>
<dbReference type="PANTHER" id="PTHR21567:SF87">
    <property type="entry name" value="CRESCERIN-LIKE PROTEIN CHE-12"/>
    <property type="match status" value="1"/>
</dbReference>
<dbReference type="Pfam" id="PF12348">
    <property type="entry name" value="CLASP_N"/>
    <property type="match status" value="1"/>
</dbReference>
<dbReference type="AlphaFoldDB" id="A0AAD1S8G8"/>
<evidence type="ECO:0000313" key="3">
    <source>
        <dbReference type="EMBL" id="CAH2293555.1"/>
    </source>
</evidence>
<dbReference type="SUPFAM" id="SSF48371">
    <property type="entry name" value="ARM repeat"/>
    <property type="match status" value="1"/>
</dbReference>
<reference evidence="3" key="1">
    <citation type="submission" date="2022-03" db="EMBL/GenBank/DDBJ databases">
        <authorList>
            <person name="Alioto T."/>
            <person name="Alioto T."/>
            <person name="Gomez Garrido J."/>
        </authorList>
    </citation>
    <scope>NUCLEOTIDE SEQUENCE</scope>
</reference>
<feature type="compositionally biased region" description="Basic and acidic residues" evidence="1">
    <location>
        <begin position="7"/>
        <end position="16"/>
    </location>
</feature>
<feature type="region of interest" description="Disordered" evidence="1">
    <location>
        <begin position="1"/>
        <end position="140"/>
    </location>
</feature>
<protein>
    <submittedName>
        <fullName evidence="3">TOG array regulator of axonemal microtubules 1</fullName>
    </submittedName>
</protein>
<feature type="domain" description="TOG" evidence="2">
    <location>
        <begin position="128"/>
        <end position="368"/>
    </location>
</feature>
<dbReference type="Gene3D" id="1.25.10.10">
    <property type="entry name" value="Leucine-rich Repeat Variant"/>
    <property type="match status" value="1"/>
</dbReference>
<dbReference type="GO" id="GO:0005929">
    <property type="term" value="C:cilium"/>
    <property type="evidence" value="ECO:0007669"/>
    <property type="project" value="TreeGrafter"/>
</dbReference>
<dbReference type="InterPro" id="IPR034085">
    <property type="entry name" value="TOG"/>
</dbReference>
<dbReference type="GO" id="GO:0008017">
    <property type="term" value="F:microtubule binding"/>
    <property type="evidence" value="ECO:0007669"/>
    <property type="project" value="TreeGrafter"/>
</dbReference>
<feature type="compositionally biased region" description="Basic residues" evidence="1">
    <location>
        <begin position="117"/>
        <end position="126"/>
    </location>
</feature>
<feature type="compositionally biased region" description="Polar residues" evidence="1">
    <location>
        <begin position="35"/>
        <end position="50"/>
    </location>
</feature>
<evidence type="ECO:0000313" key="4">
    <source>
        <dbReference type="Proteomes" id="UP001295444"/>
    </source>
</evidence>
<proteinExistence type="predicted"/>
<dbReference type="Proteomes" id="UP001295444">
    <property type="component" value="Chromosome 05"/>
</dbReference>
<dbReference type="InterPro" id="IPR011989">
    <property type="entry name" value="ARM-like"/>
</dbReference>
<dbReference type="SMART" id="SM01349">
    <property type="entry name" value="TOG"/>
    <property type="match status" value="1"/>
</dbReference>
<evidence type="ECO:0000256" key="1">
    <source>
        <dbReference type="SAM" id="MobiDB-lite"/>
    </source>
</evidence>
<accession>A0AAD1S8G8</accession>
<gene>
    <name evidence="3" type="ORF">PECUL_23A008386</name>
</gene>
<dbReference type="GO" id="GO:0000226">
    <property type="term" value="P:microtubule cytoskeleton organization"/>
    <property type="evidence" value="ECO:0007669"/>
    <property type="project" value="TreeGrafter"/>
</dbReference>
<dbReference type="EMBL" id="OW240916">
    <property type="protein sequence ID" value="CAH2293555.1"/>
    <property type="molecule type" value="Genomic_DNA"/>
</dbReference>
<keyword evidence="4" id="KW-1185">Reference proteome</keyword>
<evidence type="ECO:0000259" key="2">
    <source>
        <dbReference type="SMART" id="SM01349"/>
    </source>
</evidence>
<dbReference type="PANTHER" id="PTHR21567">
    <property type="entry name" value="CLASP"/>
    <property type="match status" value="1"/>
</dbReference>